<proteinExistence type="inferred from homology"/>
<dbReference type="PANTHER" id="PTHR42982:SF1">
    <property type="entry name" value="SEC-INDEPENDENT PROTEIN TRANSLOCASE PROTEIN TATA"/>
    <property type="match status" value="1"/>
</dbReference>
<feature type="transmembrane region" description="Helical" evidence="10">
    <location>
        <begin position="6"/>
        <end position="25"/>
    </location>
</feature>
<evidence type="ECO:0000313" key="12">
    <source>
        <dbReference type="EMBL" id="MBW0144419.1"/>
    </source>
</evidence>
<accession>A0ABS6V4D4</accession>
<evidence type="ECO:0000256" key="5">
    <source>
        <dbReference type="ARBA" id="ARBA00022692"/>
    </source>
</evidence>
<feature type="compositionally biased region" description="Basic and acidic residues" evidence="11">
    <location>
        <begin position="49"/>
        <end position="77"/>
    </location>
</feature>
<comment type="caution">
    <text evidence="12">The sequence shown here is derived from an EMBL/GenBank/DDBJ whole genome shotgun (WGS) entry which is preliminary data.</text>
</comment>
<feature type="region of interest" description="Disordered" evidence="11">
    <location>
        <begin position="43"/>
        <end position="77"/>
    </location>
</feature>
<keyword evidence="5 10" id="KW-0812">Transmembrane</keyword>
<dbReference type="NCBIfam" id="TIGR01411">
    <property type="entry name" value="tatAE"/>
    <property type="match status" value="1"/>
</dbReference>
<keyword evidence="4" id="KW-0997">Cell inner membrane</keyword>
<evidence type="ECO:0000256" key="9">
    <source>
        <dbReference type="ARBA" id="ARBA00023136"/>
    </source>
</evidence>
<evidence type="ECO:0000256" key="4">
    <source>
        <dbReference type="ARBA" id="ARBA00022519"/>
    </source>
</evidence>
<comment type="subunit">
    <text evidence="10">The Tat system comprises two distinct complexes: a TatABC complex, containing multiple copies of TatA, TatB and TatC subunits, and a separate TatA complex, containing only TatA subunits. Substrates initially bind to the TatABC complex, which probably triggers association of the separate TatA complex to form the active translocon.</text>
</comment>
<name>A0ABS6V4D4_9SPHN</name>
<comment type="similarity">
    <text evidence="10">Belongs to the TatA/E family.</text>
</comment>
<evidence type="ECO:0000256" key="3">
    <source>
        <dbReference type="ARBA" id="ARBA00022475"/>
    </source>
</evidence>
<dbReference type="InterPro" id="IPR006312">
    <property type="entry name" value="TatA/E"/>
</dbReference>
<evidence type="ECO:0000256" key="8">
    <source>
        <dbReference type="ARBA" id="ARBA00023010"/>
    </source>
</evidence>
<keyword evidence="2 10" id="KW-0813">Transport</keyword>
<sequence>MGNIGLPGILLIALIILLLFGRNRFSNMMGDLAKGVKNFKKGMADEEAERPAEPRQLPREDTVDVEARRDTTRDETR</sequence>
<reference evidence="12 13" key="1">
    <citation type="submission" date="2021-07" db="EMBL/GenBank/DDBJ databases">
        <title>The draft genome sequence of Sphingomicrobium sp. B8.</title>
        <authorList>
            <person name="Mu L."/>
        </authorList>
    </citation>
    <scope>NUCLEOTIDE SEQUENCE [LARGE SCALE GENOMIC DNA]</scope>
    <source>
        <strain evidence="12 13">B8</strain>
    </source>
</reference>
<keyword evidence="8 10" id="KW-0811">Translocation</keyword>
<evidence type="ECO:0000256" key="11">
    <source>
        <dbReference type="SAM" id="MobiDB-lite"/>
    </source>
</evidence>
<keyword evidence="7 10" id="KW-1133">Transmembrane helix</keyword>
<protein>
    <recommendedName>
        <fullName evidence="10">Sec-independent protein translocase protein TatA</fullName>
    </recommendedName>
</protein>
<evidence type="ECO:0000256" key="6">
    <source>
        <dbReference type="ARBA" id="ARBA00022927"/>
    </source>
</evidence>
<keyword evidence="13" id="KW-1185">Reference proteome</keyword>
<dbReference type="EMBL" id="JAHVAH010000001">
    <property type="protein sequence ID" value="MBW0144419.1"/>
    <property type="molecule type" value="Genomic_DNA"/>
</dbReference>
<dbReference type="HAMAP" id="MF_00236">
    <property type="entry name" value="TatA_E"/>
    <property type="match status" value="1"/>
</dbReference>
<keyword evidence="3 10" id="KW-1003">Cell membrane</keyword>
<evidence type="ECO:0000256" key="10">
    <source>
        <dbReference type="HAMAP-Rule" id="MF_00236"/>
    </source>
</evidence>
<dbReference type="InterPro" id="IPR003369">
    <property type="entry name" value="TatA/B/E"/>
</dbReference>
<evidence type="ECO:0000313" key="13">
    <source>
        <dbReference type="Proteomes" id="UP000698028"/>
    </source>
</evidence>
<keyword evidence="6 10" id="KW-0653">Protein transport</keyword>
<gene>
    <name evidence="10 12" type="primary">tatA</name>
    <name evidence="12" type="ORF">KTQ36_03810</name>
</gene>
<dbReference type="Pfam" id="PF02416">
    <property type="entry name" value="TatA_B_E"/>
    <property type="match status" value="1"/>
</dbReference>
<organism evidence="12 13">
    <name type="scientific">Sphingomicrobium clamense</name>
    <dbReference type="NCBI Taxonomy" id="2851013"/>
    <lineage>
        <taxon>Bacteria</taxon>
        <taxon>Pseudomonadati</taxon>
        <taxon>Pseudomonadota</taxon>
        <taxon>Alphaproteobacteria</taxon>
        <taxon>Sphingomonadales</taxon>
        <taxon>Sphingomonadaceae</taxon>
        <taxon>Sphingomicrobium</taxon>
    </lineage>
</organism>
<evidence type="ECO:0000256" key="1">
    <source>
        <dbReference type="ARBA" id="ARBA00004162"/>
    </source>
</evidence>
<dbReference type="RefSeq" id="WP_218632416.1">
    <property type="nucleotide sequence ID" value="NZ_JAHVAH010000001.1"/>
</dbReference>
<dbReference type="Proteomes" id="UP000698028">
    <property type="component" value="Unassembled WGS sequence"/>
</dbReference>
<comment type="function">
    <text evidence="10">Part of the twin-arginine translocation (Tat) system that transports large folded proteins containing a characteristic twin-arginine motif in their signal peptide across membranes. TatA could form the protein-conducting channel of the Tat system.</text>
</comment>
<comment type="subcellular location">
    <subcellularLocation>
        <location evidence="1 10">Cell membrane</location>
        <topology evidence="1 10">Single-pass membrane protein</topology>
    </subcellularLocation>
</comment>
<dbReference type="PANTHER" id="PTHR42982">
    <property type="entry name" value="SEC-INDEPENDENT PROTEIN TRANSLOCASE PROTEIN TATA"/>
    <property type="match status" value="1"/>
</dbReference>
<evidence type="ECO:0000256" key="2">
    <source>
        <dbReference type="ARBA" id="ARBA00022448"/>
    </source>
</evidence>
<evidence type="ECO:0000256" key="7">
    <source>
        <dbReference type="ARBA" id="ARBA00022989"/>
    </source>
</evidence>
<keyword evidence="9 10" id="KW-0472">Membrane</keyword>